<dbReference type="InterPro" id="IPR015410">
    <property type="entry name" value="DUF1985"/>
</dbReference>
<proteinExistence type="predicted"/>
<dbReference type="PANTHER" id="PTHR48449:SF1">
    <property type="entry name" value="DUF1985 DOMAIN-CONTAINING PROTEIN"/>
    <property type="match status" value="1"/>
</dbReference>
<keyword evidence="2" id="KW-0812">Transmembrane</keyword>
<dbReference type="AlphaFoldDB" id="A0AAV9LAN8"/>
<feature type="region of interest" description="Disordered" evidence="1">
    <location>
        <begin position="101"/>
        <end position="122"/>
    </location>
</feature>
<accession>A0AAV9LAN8</accession>
<dbReference type="PANTHER" id="PTHR48449">
    <property type="entry name" value="DUF1985 DOMAIN-CONTAINING PROTEIN"/>
    <property type="match status" value="1"/>
</dbReference>
<feature type="domain" description="DUF1985" evidence="3">
    <location>
        <begin position="63"/>
        <end position="159"/>
    </location>
</feature>
<protein>
    <recommendedName>
        <fullName evidence="3">DUF1985 domain-containing protein</fullName>
    </recommendedName>
</protein>
<name>A0AAV9LAN8_9SOLN</name>
<evidence type="ECO:0000259" key="3">
    <source>
        <dbReference type="Pfam" id="PF09331"/>
    </source>
</evidence>
<reference evidence="4 5" key="1">
    <citation type="submission" date="2023-10" db="EMBL/GenBank/DDBJ databases">
        <title>Genome-Wide Identification Analysis in wild type Solanum Pinnatisectum Reveals Some Genes Defensing Phytophthora Infestans.</title>
        <authorList>
            <person name="Sun C."/>
        </authorList>
    </citation>
    <scope>NUCLEOTIDE SEQUENCE [LARGE SCALE GENOMIC DNA]</scope>
    <source>
        <strain evidence="4">LQN</strain>
        <tissue evidence="4">Leaf</tissue>
    </source>
</reference>
<keyword evidence="2" id="KW-0472">Membrane</keyword>
<organism evidence="4 5">
    <name type="scientific">Solanum pinnatisectum</name>
    <name type="common">tansyleaf nightshade</name>
    <dbReference type="NCBI Taxonomy" id="50273"/>
    <lineage>
        <taxon>Eukaryota</taxon>
        <taxon>Viridiplantae</taxon>
        <taxon>Streptophyta</taxon>
        <taxon>Embryophyta</taxon>
        <taxon>Tracheophyta</taxon>
        <taxon>Spermatophyta</taxon>
        <taxon>Magnoliopsida</taxon>
        <taxon>eudicotyledons</taxon>
        <taxon>Gunneridae</taxon>
        <taxon>Pentapetalae</taxon>
        <taxon>asterids</taxon>
        <taxon>lamiids</taxon>
        <taxon>Solanales</taxon>
        <taxon>Solanaceae</taxon>
        <taxon>Solanoideae</taxon>
        <taxon>Solaneae</taxon>
        <taxon>Solanum</taxon>
    </lineage>
</organism>
<evidence type="ECO:0000256" key="2">
    <source>
        <dbReference type="SAM" id="Phobius"/>
    </source>
</evidence>
<evidence type="ECO:0000313" key="5">
    <source>
        <dbReference type="Proteomes" id="UP001311915"/>
    </source>
</evidence>
<evidence type="ECO:0000313" key="4">
    <source>
        <dbReference type="EMBL" id="KAK4722558.1"/>
    </source>
</evidence>
<keyword evidence="2" id="KW-1133">Transmembrane helix</keyword>
<dbReference type="EMBL" id="JAWPEI010000007">
    <property type="protein sequence ID" value="KAK4722558.1"/>
    <property type="molecule type" value="Genomic_DNA"/>
</dbReference>
<evidence type="ECO:0000256" key="1">
    <source>
        <dbReference type="SAM" id="MobiDB-lite"/>
    </source>
</evidence>
<dbReference type="Proteomes" id="UP001311915">
    <property type="component" value="Unassembled WGS sequence"/>
</dbReference>
<comment type="caution">
    <text evidence="4">The sequence shown here is derived from an EMBL/GenBank/DDBJ whole genome shotgun (WGS) entry which is preliminary data.</text>
</comment>
<feature type="transmembrane region" description="Helical" evidence="2">
    <location>
        <begin position="181"/>
        <end position="202"/>
    </location>
</feature>
<dbReference type="Pfam" id="PF09331">
    <property type="entry name" value="DUF1985"/>
    <property type="match status" value="1"/>
</dbReference>
<gene>
    <name evidence="4" type="ORF">R3W88_012791</name>
</gene>
<keyword evidence="5" id="KW-1185">Reference proteome</keyword>
<sequence length="235" mass="27616">MRSAMGKSFDTFRITLKQNDLEYFLRNSCFGHFLDLPENNNAHFQMTMVYELLKRMFIFQNLEKKDEVLINYCRMPFFFGKREFVIVSGLKCHPPSEPVPEFIVKNEPRRRKKGGKEETRQSTEEQDFVSLVVHSWIVPTEKELQMSYLITLGFVETLFYPVVDRVKMELAGARTIKRDRVVNELVIFDGLMVMVLMLVLVLDKTKGLPLVEDALTFFVRSARNKMKILSCIFKY</sequence>